<keyword evidence="1" id="KW-0285">Flavoprotein</keyword>
<reference evidence="4 5" key="1">
    <citation type="submission" date="2016-10" db="EMBL/GenBank/DDBJ databases">
        <authorList>
            <person name="de Groot N.N."/>
        </authorList>
    </citation>
    <scope>NUCLEOTIDE SEQUENCE [LARGE SCALE GENOMIC DNA]</scope>
    <source>
        <strain evidence="4 5">DSM 20475</strain>
    </source>
</reference>
<dbReference type="EMBL" id="FNAF01000011">
    <property type="protein sequence ID" value="SDD95684.1"/>
    <property type="molecule type" value="Genomic_DNA"/>
</dbReference>
<sequence length="292" mass="30623">MMYDIIVIGAGPAGVSAALYAKARGKNILVLEKEKIGGLVANVSKVSHFAGVADGETGPEFAQRLADQLAYSGIPVQYEKVVSLAATDDGFRLETPAGHHTAKKVICATGSSLKELPLDLPEGFSCKHWPLGREDEFAGKTVVINGGSDGAAKEALYLAKSAKTVHMVQNQPALMCIDEFKRQIEAADNIVVHTDCAVKDLTLTEGLCTAVDLGSDRISDEAGIEVYVQIGQNGNSDFLAPFATLDNTFLAEDLAAGRPGLFFAGDIRVKGVKQIATAVADGCQAGILACKG</sequence>
<proteinExistence type="predicted"/>
<dbReference type="PRINTS" id="PR00368">
    <property type="entry name" value="FADPNR"/>
</dbReference>
<evidence type="ECO:0000313" key="5">
    <source>
        <dbReference type="Proteomes" id="UP000198995"/>
    </source>
</evidence>
<evidence type="ECO:0000256" key="2">
    <source>
        <dbReference type="ARBA" id="ARBA00023002"/>
    </source>
</evidence>
<name>A0A1G6YYW1_PEPNI</name>
<keyword evidence="2" id="KW-0560">Oxidoreductase</keyword>
<evidence type="ECO:0000259" key="3">
    <source>
        <dbReference type="Pfam" id="PF07992"/>
    </source>
</evidence>
<keyword evidence="5" id="KW-1185">Reference proteome</keyword>
<dbReference type="Pfam" id="PF07992">
    <property type="entry name" value="Pyr_redox_2"/>
    <property type="match status" value="1"/>
</dbReference>
<dbReference type="RefSeq" id="WP_200781896.1">
    <property type="nucleotide sequence ID" value="NZ_FNAF01000011.1"/>
</dbReference>
<feature type="domain" description="FAD/NAD(P)-binding" evidence="3">
    <location>
        <begin position="3"/>
        <end position="282"/>
    </location>
</feature>
<dbReference type="Gene3D" id="3.50.50.60">
    <property type="entry name" value="FAD/NAD(P)-binding domain"/>
    <property type="match status" value="2"/>
</dbReference>
<organism evidence="4 5">
    <name type="scientific">Peptococcus niger</name>
    <dbReference type="NCBI Taxonomy" id="2741"/>
    <lineage>
        <taxon>Bacteria</taxon>
        <taxon>Bacillati</taxon>
        <taxon>Bacillota</taxon>
        <taxon>Clostridia</taxon>
        <taxon>Eubacteriales</taxon>
        <taxon>Peptococcaceae</taxon>
        <taxon>Peptococcus</taxon>
    </lineage>
</organism>
<dbReference type="Proteomes" id="UP000198995">
    <property type="component" value="Unassembled WGS sequence"/>
</dbReference>
<dbReference type="PANTHER" id="PTHR48105">
    <property type="entry name" value="THIOREDOXIN REDUCTASE 1-RELATED-RELATED"/>
    <property type="match status" value="1"/>
</dbReference>
<protein>
    <submittedName>
        <fullName evidence="4">Thioredoxin reductase (NADPH)</fullName>
    </submittedName>
</protein>
<dbReference type="AlphaFoldDB" id="A0A1G6YYW1"/>
<dbReference type="SUPFAM" id="SSF51905">
    <property type="entry name" value="FAD/NAD(P)-binding domain"/>
    <property type="match status" value="1"/>
</dbReference>
<dbReference type="GO" id="GO:0016491">
    <property type="term" value="F:oxidoreductase activity"/>
    <property type="evidence" value="ECO:0007669"/>
    <property type="project" value="UniProtKB-KW"/>
</dbReference>
<dbReference type="InterPro" id="IPR050097">
    <property type="entry name" value="Ferredoxin-NADP_redctase_2"/>
</dbReference>
<evidence type="ECO:0000313" key="4">
    <source>
        <dbReference type="EMBL" id="SDD95684.1"/>
    </source>
</evidence>
<accession>A0A1G6YYW1</accession>
<evidence type="ECO:0000256" key="1">
    <source>
        <dbReference type="ARBA" id="ARBA00022630"/>
    </source>
</evidence>
<dbReference type="PRINTS" id="PR00469">
    <property type="entry name" value="PNDRDTASEII"/>
</dbReference>
<dbReference type="STRING" id="2741.SAMN04489866_11131"/>
<dbReference type="InterPro" id="IPR036188">
    <property type="entry name" value="FAD/NAD-bd_sf"/>
</dbReference>
<dbReference type="InterPro" id="IPR023753">
    <property type="entry name" value="FAD/NAD-binding_dom"/>
</dbReference>
<gene>
    <name evidence="4" type="ORF">SAMN04489866_11131</name>
</gene>